<evidence type="ECO:0000256" key="1">
    <source>
        <dbReference type="ARBA" id="ARBA00005257"/>
    </source>
</evidence>
<proteinExistence type="inferred from homology"/>
<gene>
    <name evidence="5" type="ORF">POCULU_LOCUS7603</name>
</gene>
<feature type="compositionally biased region" description="Basic and acidic residues" evidence="4">
    <location>
        <begin position="70"/>
        <end position="82"/>
    </location>
</feature>
<evidence type="ECO:0000256" key="3">
    <source>
        <dbReference type="ARBA" id="ARBA00023274"/>
    </source>
</evidence>
<dbReference type="InterPro" id="IPR022309">
    <property type="entry name" value="Ribosomal_Se8/biogenesis_NSA2"/>
</dbReference>
<reference evidence="5" key="1">
    <citation type="submission" date="2021-06" db="EMBL/GenBank/DDBJ databases">
        <authorList>
            <person name="Kallberg Y."/>
            <person name="Tangrot J."/>
            <person name="Rosling A."/>
        </authorList>
    </citation>
    <scope>NUCLEOTIDE SEQUENCE</scope>
    <source>
        <strain evidence="5">IA702</strain>
    </source>
</reference>
<dbReference type="CDD" id="cd11380">
    <property type="entry name" value="Ribosomal_S8e_like"/>
    <property type="match status" value="1"/>
</dbReference>
<dbReference type="Gene3D" id="2.40.10.310">
    <property type="match status" value="1"/>
</dbReference>
<dbReference type="GO" id="GO:0006412">
    <property type="term" value="P:translation"/>
    <property type="evidence" value="ECO:0007669"/>
    <property type="project" value="InterPro"/>
</dbReference>
<evidence type="ECO:0000313" key="6">
    <source>
        <dbReference type="Proteomes" id="UP000789572"/>
    </source>
</evidence>
<dbReference type="FunFam" id="1.10.168.20:FF:000001">
    <property type="entry name" value="40S ribosomal protein S8"/>
    <property type="match status" value="1"/>
</dbReference>
<comment type="similarity">
    <text evidence="1">Belongs to the eukaryotic ribosomal protein eS8 family.</text>
</comment>
<dbReference type="InterPro" id="IPR042563">
    <property type="entry name" value="Ribosomal_protein_eS8_euk"/>
</dbReference>
<comment type="caution">
    <text evidence="5">The sequence shown here is derived from an EMBL/GenBank/DDBJ whole genome shotgun (WGS) entry which is preliminary data.</text>
</comment>
<sequence length="115" mass="13286">MRLDSGNYSWGSEAVTRKTRIIAVVYNASNNELVRTNTLVKGAVVQIDATPFKQWYEAHYAQPLRRSKAKKEGQTESEELTKSRSNKVQRKIKERKELSKIDPLLEDQFITGRLF</sequence>
<dbReference type="GO" id="GO:1990904">
    <property type="term" value="C:ribonucleoprotein complex"/>
    <property type="evidence" value="ECO:0007669"/>
    <property type="project" value="UniProtKB-KW"/>
</dbReference>
<protein>
    <submittedName>
        <fullName evidence="5">7775_t:CDS:1</fullName>
    </submittedName>
</protein>
<dbReference type="Proteomes" id="UP000789572">
    <property type="component" value="Unassembled WGS sequence"/>
</dbReference>
<feature type="region of interest" description="Disordered" evidence="4">
    <location>
        <begin position="65"/>
        <end position="92"/>
    </location>
</feature>
<dbReference type="OrthoDB" id="1703270at2759"/>
<organism evidence="5 6">
    <name type="scientific">Paraglomus occultum</name>
    <dbReference type="NCBI Taxonomy" id="144539"/>
    <lineage>
        <taxon>Eukaryota</taxon>
        <taxon>Fungi</taxon>
        <taxon>Fungi incertae sedis</taxon>
        <taxon>Mucoromycota</taxon>
        <taxon>Glomeromycotina</taxon>
        <taxon>Glomeromycetes</taxon>
        <taxon>Paraglomerales</taxon>
        <taxon>Paraglomeraceae</taxon>
        <taxon>Paraglomus</taxon>
    </lineage>
</organism>
<dbReference type="PANTHER" id="PTHR10394">
    <property type="entry name" value="40S RIBOSOMAL PROTEIN S8"/>
    <property type="match status" value="1"/>
</dbReference>
<dbReference type="Pfam" id="PF01201">
    <property type="entry name" value="Ribosomal_S8e"/>
    <property type="match status" value="1"/>
</dbReference>
<feature type="non-terminal residue" evidence="5">
    <location>
        <position position="115"/>
    </location>
</feature>
<dbReference type="InterPro" id="IPR001047">
    <property type="entry name" value="Ribosomal_eS8"/>
</dbReference>
<accession>A0A9N9CL06</accession>
<evidence type="ECO:0000256" key="4">
    <source>
        <dbReference type="SAM" id="MobiDB-lite"/>
    </source>
</evidence>
<evidence type="ECO:0000313" key="5">
    <source>
        <dbReference type="EMBL" id="CAG8603770.1"/>
    </source>
</evidence>
<dbReference type="GO" id="GO:0003735">
    <property type="term" value="F:structural constituent of ribosome"/>
    <property type="evidence" value="ECO:0007669"/>
    <property type="project" value="InterPro"/>
</dbReference>
<keyword evidence="3" id="KW-0687">Ribonucleoprotein</keyword>
<evidence type="ECO:0000256" key="2">
    <source>
        <dbReference type="ARBA" id="ARBA00022980"/>
    </source>
</evidence>
<dbReference type="Gene3D" id="1.10.168.20">
    <property type="entry name" value="Ribosomal protein S8e, subdomain"/>
    <property type="match status" value="1"/>
</dbReference>
<dbReference type="GO" id="GO:0005840">
    <property type="term" value="C:ribosome"/>
    <property type="evidence" value="ECO:0007669"/>
    <property type="project" value="UniProtKB-KW"/>
</dbReference>
<dbReference type="EMBL" id="CAJVPJ010001788">
    <property type="protein sequence ID" value="CAG8603770.1"/>
    <property type="molecule type" value="Genomic_DNA"/>
</dbReference>
<keyword evidence="6" id="KW-1185">Reference proteome</keyword>
<dbReference type="AlphaFoldDB" id="A0A9N9CL06"/>
<name>A0A9N9CL06_9GLOM</name>
<keyword evidence="2" id="KW-0689">Ribosomal protein</keyword>